<evidence type="ECO:0000313" key="5">
    <source>
        <dbReference type="Proteomes" id="UP000460272"/>
    </source>
</evidence>
<proteinExistence type="predicted"/>
<feature type="transmembrane region" description="Helical" evidence="2">
    <location>
        <begin position="719"/>
        <end position="741"/>
    </location>
</feature>
<feature type="signal peptide" evidence="3">
    <location>
        <begin position="1"/>
        <end position="25"/>
    </location>
</feature>
<keyword evidence="5" id="KW-1185">Reference proteome</keyword>
<keyword evidence="3" id="KW-0732">Signal</keyword>
<evidence type="ECO:0000256" key="3">
    <source>
        <dbReference type="SAM" id="SignalP"/>
    </source>
</evidence>
<evidence type="ECO:0000313" key="4">
    <source>
        <dbReference type="EMBL" id="TVZ06654.1"/>
    </source>
</evidence>
<keyword evidence="2" id="KW-0472">Membrane</keyword>
<comment type="caution">
    <text evidence="4">The sequence shown here is derived from an EMBL/GenBank/DDBJ whole genome shotgun (WGS) entry which is preliminary data.</text>
</comment>
<dbReference type="OrthoDB" id="9815868at2"/>
<name>A0A6P2C5J2_9ACTN</name>
<feature type="region of interest" description="Disordered" evidence="1">
    <location>
        <begin position="748"/>
        <end position="795"/>
    </location>
</feature>
<keyword evidence="2" id="KW-0812">Transmembrane</keyword>
<feature type="chain" id="PRO_5039598307" evidence="3">
    <location>
        <begin position="26"/>
        <end position="795"/>
    </location>
</feature>
<protein>
    <submittedName>
        <fullName evidence="4">Autotransporter</fullName>
    </submittedName>
</protein>
<reference evidence="4 5" key="1">
    <citation type="submission" date="2018-11" db="EMBL/GenBank/DDBJ databases">
        <title>Trebonia kvetii gen.nov., sp.nov., a novel acidophilic actinobacterium, and proposal of the new actinobacterial family Treboniaceae fam. nov.</title>
        <authorList>
            <person name="Rapoport D."/>
            <person name="Sagova-Mareckova M."/>
            <person name="Sedlacek I."/>
            <person name="Provaznik J."/>
            <person name="Kralova S."/>
            <person name="Pavlinic D."/>
            <person name="Benes V."/>
            <person name="Kopecky J."/>
        </authorList>
    </citation>
    <scope>NUCLEOTIDE SEQUENCE [LARGE SCALE GENOMIC DNA]</scope>
    <source>
        <strain evidence="4 5">15Tr583</strain>
    </source>
</reference>
<sequence length="795" mass="80717">MLRPVQMLSGAGAALVIAAVLQSPAWLPAAAATRASSVADITKQVLAGADVTLSGPSVVNLPDGTTTYSGVLSGHGTLTVAGRGTLIMTKDSDFTLPAALRHQVVTTSGGNWPYPIVTDPDQPAVIVDVGATLQYGNGGSSGIIGNYPYTQVSGLTLNQNNIEVNGTLNLDITDREFNLGTISGSGTLSQPRFTWGSPDLADELPFTGTISNGTGMNFGSAAFRLSMPDVARVRNDGSAIISARDYTLVLPQNFYQDVYGSDINFHTWQAGLIVMTGVDHYADPALDTAALAHAVNFRGINIEGANVQWGNGTTGQFFLPATPQDSYINIHKDGSLAFDYDRPVTLDTPISGGKYHQSLSTPAHAKITISPTVGNDVTFATPMNYHGTTSIGQGAELLLGTGSPGGDSSLLTGTVQDRIADDGALVIRNTATPIQLSGISGSGSLTQAGAAATTLGSAIAYRGATTVSKGTLALGPGASLASSSGVRLASAGAVLDLARAGGQSLRRLAGAKGSTVRLGSGTLTVTTSGAASYGGSITGTAGGGVINAGTGTFTVTGRVTTPSGTLKLQRGTLVLGPSATVRVGSLTEVRGAKLTVALDAAAHHGGSPVITANGAVRLSGKLALSLASCRAYPARVTLIHDSRARAIAGTFSGLRQSGAISVNGHKYLINYAAGGGHDVTLTAASARASAAGPAQSHGTRQSASGTLASVTKSARLLSGLPAVTAALGLLLATVGAVLLLLRLRGNRRRAVPGPPPLRRPAAEWDAAPPWAPGEPMNPAWRPPVNRPTRPPRPGH</sequence>
<feature type="compositionally biased region" description="Pro residues" evidence="1">
    <location>
        <begin position="780"/>
        <end position="795"/>
    </location>
</feature>
<gene>
    <name evidence="4" type="ORF">EAS64_04530</name>
</gene>
<dbReference type="Proteomes" id="UP000460272">
    <property type="component" value="Unassembled WGS sequence"/>
</dbReference>
<keyword evidence="2" id="KW-1133">Transmembrane helix</keyword>
<organism evidence="4 5">
    <name type="scientific">Trebonia kvetii</name>
    <dbReference type="NCBI Taxonomy" id="2480626"/>
    <lineage>
        <taxon>Bacteria</taxon>
        <taxon>Bacillati</taxon>
        <taxon>Actinomycetota</taxon>
        <taxon>Actinomycetes</taxon>
        <taxon>Streptosporangiales</taxon>
        <taxon>Treboniaceae</taxon>
        <taxon>Trebonia</taxon>
    </lineage>
</organism>
<accession>A0A6P2C5J2</accession>
<evidence type="ECO:0000256" key="1">
    <source>
        <dbReference type="SAM" id="MobiDB-lite"/>
    </source>
</evidence>
<dbReference type="EMBL" id="RPFW01000001">
    <property type="protein sequence ID" value="TVZ06654.1"/>
    <property type="molecule type" value="Genomic_DNA"/>
</dbReference>
<dbReference type="RefSeq" id="WP_145851407.1">
    <property type="nucleotide sequence ID" value="NZ_RPFW01000001.1"/>
</dbReference>
<evidence type="ECO:0000256" key="2">
    <source>
        <dbReference type="SAM" id="Phobius"/>
    </source>
</evidence>
<dbReference type="AlphaFoldDB" id="A0A6P2C5J2"/>